<proteinExistence type="predicted"/>
<evidence type="ECO:0000313" key="1">
    <source>
        <dbReference type="EMBL" id="KAK9299488.1"/>
    </source>
</evidence>
<dbReference type="EMBL" id="JAWNGG020000148">
    <property type="protein sequence ID" value="KAK9299488.1"/>
    <property type="molecule type" value="Genomic_DNA"/>
</dbReference>
<comment type="caution">
    <text evidence="1">The sequence shown here is derived from an EMBL/GenBank/DDBJ whole genome shotgun (WGS) entry which is preliminary data.</text>
</comment>
<sequence>MVNERRDIMQLPPSLSLPPIFSVGISRSAGSLAENIADRNQTSKPAAAVAAARRNVQVSIITRGQLDQSEAVPVTLEDSNEFFMPSPPFTVFTFNRVNRASKRLQNSDRY</sequence>
<dbReference type="AlphaFoldDB" id="A0AAW0ZS07"/>
<keyword evidence="2" id="KW-1185">Reference proteome</keyword>
<gene>
    <name evidence="1" type="ORF">QLX08_007506</name>
</gene>
<reference evidence="1 2" key="1">
    <citation type="submission" date="2024-05" db="EMBL/GenBank/DDBJ databases">
        <title>The nuclear and mitochondrial genome assemblies of Tetragonisca angustula (Apidae: Meliponini), a tiny yet remarkable pollinator in the Neotropics.</title>
        <authorList>
            <person name="Ferrari R."/>
            <person name="Ricardo P.C."/>
            <person name="Dias F.C."/>
            <person name="Araujo N.S."/>
            <person name="Soares D.O."/>
            <person name="Zhou Q.-S."/>
            <person name="Zhu C.-D."/>
            <person name="Coutinho L."/>
            <person name="Airas M.C."/>
            <person name="Batista T.M."/>
        </authorList>
    </citation>
    <scope>NUCLEOTIDE SEQUENCE [LARGE SCALE GENOMIC DNA]</scope>
    <source>
        <strain evidence="1">ASF017062</strain>
        <tissue evidence="1">Abdomen</tissue>
    </source>
</reference>
<organism evidence="1 2">
    <name type="scientific">Tetragonisca angustula</name>
    <dbReference type="NCBI Taxonomy" id="166442"/>
    <lineage>
        <taxon>Eukaryota</taxon>
        <taxon>Metazoa</taxon>
        <taxon>Ecdysozoa</taxon>
        <taxon>Arthropoda</taxon>
        <taxon>Hexapoda</taxon>
        <taxon>Insecta</taxon>
        <taxon>Pterygota</taxon>
        <taxon>Neoptera</taxon>
        <taxon>Endopterygota</taxon>
        <taxon>Hymenoptera</taxon>
        <taxon>Apocrita</taxon>
        <taxon>Aculeata</taxon>
        <taxon>Apoidea</taxon>
        <taxon>Anthophila</taxon>
        <taxon>Apidae</taxon>
        <taxon>Tetragonisca</taxon>
    </lineage>
</organism>
<evidence type="ECO:0000313" key="2">
    <source>
        <dbReference type="Proteomes" id="UP001432146"/>
    </source>
</evidence>
<protein>
    <submittedName>
        <fullName evidence="1">Uncharacterized protein</fullName>
    </submittedName>
</protein>
<name>A0AAW0ZS07_9HYME</name>
<accession>A0AAW0ZS07</accession>
<dbReference type="Proteomes" id="UP001432146">
    <property type="component" value="Unassembled WGS sequence"/>
</dbReference>